<dbReference type="Proteomes" id="UP000245461">
    <property type="component" value="Unassembled WGS sequence"/>
</dbReference>
<dbReference type="PANTHER" id="PTHR34298">
    <property type="entry name" value="SEGREGATION AND CONDENSATION PROTEIN B"/>
    <property type="match status" value="1"/>
</dbReference>
<dbReference type="InterPro" id="IPR005234">
    <property type="entry name" value="ScpB_csome_segregation"/>
</dbReference>
<dbReference type="RefSeq" id="WP_109902711.1">
    <property type="nucleotide sequence ID" value="NZ_QGLE01000002.1"/>
</dbReference>
<dbReference type="NCBIfam" id="TIGR00281">
    <property type="entry name" value="SMC-Scp complex subunit ScpB"/>
    <property type="match status" value="1"/>
</dbReference>
<dbReference type="Gene3D" id="1.10.10.10">
    <property type="entry name" value="Winged helix-like DNA-binding domain superfamily/Winged helix DNA-binding domain"/>
    <property type="match status" value="2"/>
</dbReference>
<comment type="caution">
    <text evidence="6">The sequence shown here is derived from an EMBL/GenBank/DDBJ whole genome shotgun (WGS) entry which is preliminary data.</text>
</comment>
<dbReference type="SUPFAM" id="SSF46785">
    <property type="entry name" value="Winged helix' DNA-binding domain"/>
    <property type="match status" value="2"/>
</dbReference>
<keyword evidence="3" id="KW-0159">Chromosome partition</keyword>
<dbReference type="InterPro" id="IPR036388">
    <property type="entry name" value="WH-like_DNA-bd_sf"/>
</dbReference>
<dbReference type="InterPro" id="IPR036390">
    <property type="entry name" value="WH_DNA-bd_sf"/>
</dbReference>
<proteinExistence type="predicted"/>
<feature type="region of interest" description="Disordered" evidence="5">
    <location>
        <begin position="207"/>
        <end position="238"/>
    </location>
</feature>
<accession>A0A317EHF0</accession>
<protein>
    <submittedName>
        <fullName evidence="6">SMC-Scp complex subunit ScpB</fullName>
    </submittedName>
</protein>
<keyword evidence="2" id="KW-0132">Cell division</keyword>
<keyword evidence="1" id="KW-0963">Cytoplasm</keyword>
<dbReference type="GO" id="GO:0051301">
    <property type="term" value="P:cell division"/>
    <property type="evidence" value="ECO:0007669"/>
    <property type="project" value="UniProtKB-KW"/>
</dbReference>
<dbReference type="OrthoDB" id="9806226at2"/>
<dbReference type="PANTHER" id="PTHR34298:SF2">
    <property type="entry name" value="SEGREGATION AND CONDENSATION PROTEIN B"/>
    <property type="match status" value="1"/>
</dbReference>
<sequence>MTEESELPPEDAGIETEATPRTLDEADLLHYSRMVEALIFAAAEPLDEASLAQRLPPGTEVRPLIERVRAAYEGRGVNLIEVAGRWTFRTAPDLAFLLRRDTEETRRLSRAAIETLAIVAYHQPVTRAEIEAIRGVAVSKGTLDVLLETGWIKPAGRRKTPGRPLTFKTTDIFLDHFSLAQIGDLPGIEDLKAAGLVDPRQAMPVIGRDEDLEPLDEDEALDALDTGEDVAPAGGGET</sequence>
<evidence type="ECO:0000256" key="4">
    <source>
        <dbReference type="ARBA" id="ARBA00023306"/>
    </source>
</evidence>
<evidence type="ECO:0000256" key="5">
    <source>
        <dbReference type="SAM" id="MobiDB-lite"/>
    </source>
</evidence>
<feature type="compositionally biased region" description="Acidic residues" evidence="5">
    <location>
        <begin position="210"/>
        <end position="228"/>
    </location>
</feature>
<reference evidence="6 7" key="1">
    <citation type="submission" date="2018-05" db="EMBL/GenBank/DDBJ databases">
        <title>Zavarzinia sp. HR-AS.</title>
        <authorList>
            <person name="Lee Y."/>
            <person name="Jeon C.O."/>
        </authorList>
    </citation>
    <scope>NUCLEOTIDE SEQUENCE [LARGE SCALE GENOMIC DNA]</scope>
    <source>
        <strain evidence="6 7">HR-AS</strain>
    </source>
</reference>
<name>A0A317EHF0_9PROT</name>
<evidence type="ECO:0000313" key="6">
    <source>
        <dbReference type="EMBL" id="PWR24853.1"/>
    </source>
</evidence>
<evidence type="ECO:0000256" key="3">
    <source>
        <dbReference type="ARBA" id="ARBA00022829"/>
    </source>
</evidence>
<evidence type="ECO:0000256" key="1">
    <source>
        <dbReference type="ARBA" id="ARBA00022490"/>
    </source>
</evidence>
<evidence type="ECO:0000313" key="7">
    <source>
        <dbReference type="Proteomes" id="UP000245461"/>
    </source>
</evidence>
<dbReference type="EMBL" id="QGLE01000002">
    <property type="protein sequence ID" value="PWR24853.1"/>
    <property type="molecule type" value="Genomic_DNA"/>
</dbReference>
<evidence type="ECO:0000256" key="2">
    <source>
        <dbReference type="ARBA" id="ARBA00022618"/>
    </source>
</evidence>
<keyword evidence="7" id="KW-1185">Reference proteome</keyword>
<organism evidence="6 7">
    <name type="scientific">Zavarzinia aquatilis</name>
    <dbReference type="NCBI Taxonomy" id="2211142"/>
    <lineage>
        <taxon>Bacteria</taxon>
        <taxon>Pseudomonadati</taxon>
        <taxon>Pseudomonadota</taxon>
        <taxon>Alphaproteobacteria</taxon>
        <taxon>Rhodospirillales</taxon>
        <taxon>Zavarziniaceae</taxon>
        <taxon>Zavarzinia</taxon>
    </lineage>
</organism>
<dbReference type="Pfam" id="PF04079">
    <property type="entry name" value="SMC_ScpB"/>
    <property type="match status" value="1"/>
</dbReference>
<gene>
    <name evidence="6" type="primary">scpB</name>
    <name evidence="6" type="ORF">DKG74_03505</name>
</gene>
<keyword evidence="4" id="KW-0131">Cell cycle</keyword>
<dbReference type="GO" id="GO:0051304">
    <property type="term" value="P:chromosome separation"/>
    <property type="evidence" value="ECO:0007669"/>
    <property type="project" value="InterPro"/>
</dbReference>
<dbReference type="AlphaFoldDB" id="A0A317EHF0"/>